<reference evidence="7 8" key="1">
    <citation type="submission" date="2019-09" db="EMBL/GenBank/DDBJ databases">
        <authorList>
            <person name="Ou C."/>
        </authorList>
    </citation>
    <scope>NUCLEOTIDE SEQUENCE [LARGE SCALE GENOMIC DNA]</scope>
    <source>
        <strain evidence="7">S2</strain>
        <tissue evidence="7">Leaf</tissue>
    </source>
</reference>
<evidence type="ECO:0000313" key="7">
    <source>
        <dbReference type="EMBL" id="KAB2636501.1"/>
    </source>
</evidence>
<accession>A0A5N5ID49</accession>
<dbReference type="EMBL" id="SMOL01000004">
    <property type="protein sequence ID" value="KAB2636501.1"/>
    <property type="molecule type" value="Genomic_DNA"/>
</dbReference>
<dbReference type="GO" id="GO:0031640">
    <property type="term" value="P:killing of cells of another organism"/>
    <property type="evidence" value="ECO:0007669"/>
    <property type="project" value="UniProtKB-KW"/>
</dbReference>
<feature type="chain" id="PRO_5024448834" description="LCR" evidence="6">
    <location>
        <begin position="35"/>
        <end position="82"/>
    </location>
</feature>
<dbReference type="GO" id="GO:0050832">
    <property type="term" value="P:defense response to fungus"/>
    <property type="evidence" value="ECO:0007669"/>
    <property type="project" value="UniProtKB-KW"/>
</dbReference>
<reference evidence="7 8" key="3">
    <citation type="submission" date="2019-11" db="EMBL/GenBank/DDBJ databases">
        <title>A de novo genome assembly of a pear dwarfing rootstock.</title>
        <authorList>
            <person name="Wang F."/>
            <person name="Wang J."/>
            <person name="Li S."/>
            <person name="Zhang Y."/>
            <person name="Fang M."/>
            <person name="Ma L."/>
            <person name="Zhao Y."/>
            <person name="Jiang S."/>
        </authorList>
    </citation>
    <scope>NUCLEOTIDE SEQUENCE [LARGE SCALE GENOMIC DNA]</scope>
    <source>
        <strain evidence="7">S2</strain>
        <tissue evidence="7">Leaf</tissue>
    </source>
</reference>
<keyword evidence="5" id="KW-1015">Disulfide bond</keyword>
<name>A0A5N5ID49_9ROSA</name>
<organism evidence="7 8">
    <name type="scientific">Pyrus ussuriensis x Pyrus communis</name>
    <dbReference type="NCBI Taxonomy" id="2448454"/>
    <lineage>
        <taxon>Eukaryota</taxon>
        <taxon>Viridiplantae</taxon>
        <taxon>Streptophyta</taxon>
        <taxon>Embryophyta</taxon>
        <taxon>Tracheophyta</taxon>
        <taxon>Spermatophyta</taxon>
        <taxon>Magnoliopsida</taxon>
        <taxon>eudicotyledons</taxon>
        <taxon>Gunneridae</taxon>
        <taxon>Pentapetalae</taxon>
        <taxon>rosids</taxon>
        <taxon>fabids</taxon>
        <taxon>Rosales</taxon>
        <taxon>Rosaceae</taxon>
        <taxon>Amygdaloideae</taxon>
        <taxon>Maleae</taxon>
        <taxon>Pyrus</taxon>
    </lineage>
</organism>
<comment type="caution">
    <text evidence="7">The sequence shown here is derived from an EMBL/GenBank/DDBJ whole genome shotgun (WGS) entry which is preliminary data.</text>
</comment>
<reference evidence="8" key="2">
    <citation type="submission" date="2019-10" db="EMBL/GenBank/DDBJ databases">
        <title>A de novo genome assembly of a pear dwarfing rootstock.</title>
        <authorList>
            <person name="Wang F."/>
            <person name="Wang J."/>
            <person name="Li S."/>
            <person name="Zhang Y."/>
            <person name="Fang M."/>
            <person name="Ma L."/>
            <person name="Zhao Y."/>
            <person name="Jiang S."/>
        </authorList>
    </citation>
    <scope>NUCLEOTIDE SEQUENCE [LARGE SCALE GENOMIC DNA]</scope>
</reference>
<dbReference type="InterPro" id="IPR010851">
    <property type="entry name" value="DEFL"/>
</dbReference>
<evidence type="ECO:0000256" key="4">
    <source>
        <dbReference type="ARBA" id="ARBA00022821"/>
    </source>
</evidence>
<sequence length="82" mass="8468">MMAAGKVSPTVQLHLAGFLFIMLLFTSVAWPAGALRITVICLGPCDKFPDCNAACKAKNHPKGGICMGPVKGSPACCCNVSS</sequence>
<dbReference type="Proteomes" id="UP000327157">
    <property type="component" value="Chromosome 5"/>
</dbReference>
<feature type="signal peptide" evidence="6">
    <location>
        <begin position="1"/>
        <end position="34"/>
    </location>
</feature>
<keyword evidence="4" id="KW-0611">Plant defense</keyword>
<evidence type="ECO:0000256" key="3">
    <source>
        <dbReference type="ARBA" id="ARBA00022577"/>
    </source>
</evidence>
<evidence type="ECO:0000256" key="1">
    <source>
        <dbReference type="ARBA" id="ARBA00006722"/>
    </source>
</evidence>
<evidence type="ECO:0000256" key="2">
    <source>
        <dbReference type="ARBA" id="ARBA00022529"/>
    </source>
</evidence>
<keyword evidence="8" id="KW-1185">Reference proteome</keyword>
<protein>
    <recommendedName>
        <fullName evidence="9">LCR</fullName>
    </recommendedName>
</protein>
<keyword evidence="6" id="KW-0732">Signal</keyword>
<dbReference type="AlphaFoldDB" id="A0A5N5ID49"/>
<dbReference type="OrthoDB" id="1141610at2759"/>
<keyword evidence="2" id="KW-0929">Antimicrobial</keyword>
<evidence type="ECO:0000256" key="5">
    <source>
        <dbReference type="ARBA" id="ARBA00023157"/>
    </source>
</evidence>
<evidence type="ECO:0000256" key="6">
    <source>
        <dbReference type="SAM" id="SignalP"/>
    </source>
</evidence>
<dbReference type="Pfam" id="PF25052">
    <property type="entry name" value="AtDEF-like"/>
    <property type="match status" value="1"/>
</dbReference>
<gene>
    <name evidence="7" type="ORF">D8674_027035</name>
</gene>
<proteinExistence type="inferred from homology"/>
<evidence type="ECO:0000313" key="8">
    <source>
        <dbReference type="Proteomes" id="UP000327157"/>
    </source>
</evidence>
<comment type="similarity">
    <text evidence="1">Belongs to the DEFL family.</text>
</comment>
<keyword evidence="3" id="KW-0295">Fungicide</keyword>
<evidence type="ECO:0008006" key="9">
    <source>
        <dbReference type="Google" id="ProtNLM"/>
    </source>
</evidence>